<dbReference type="SUPFAM" id="SSF56784">
    <property type="entry name" value="HAD-like"/>
    <property type="match status" value="1"/>
</dbReference>
<dbReference type="AlphaFoldDB" id="X1BUQ0"/>
<sequence>MANKLLKKEGYGELVLVDNGLSSLVKSDLDIKKLHIYNLTPSGVDKSKGIKLDKEIRNFNTGNCIALGDSLEDLKMAGEVKYFFLMRNALEHKEMILGGLNKYDNVYVT</sequence>
<reference evidence="1" key="1">
    <citation type="journal article" date="2014" name="Front. Microbiol.">
        <title>High frequency of phylogenetically diverse reductive dehalogenase-homologous genes in deep subseafloor sedimentary metagenomes.</title>
        <authorList>
            <person name="Kawai M."/>
            <person name="Futagami T."/>
            <person name="Toyoda A."/>
            <person name="Takaki Y."/>
            <person name="Nishi S."/>
            <person name="Hori S."/>
            <person name="Arai W."/>
            <person name="Tsubouchi T."/>
            <person name="Morono Y."/>
            <person name="Uchiyama I."/>
            <person name="Ito T."/>
            <person name="Fujiyama A."/>
            <person name="Inagaki F."/>
            <person name="Takami H."/>
        </authorList>
    </citation>
    <scope>NUCLEOTIDE SEQUENCE</scope>
    <source>
        <strain evidence="1">Expedition CK06-06</strain>
    </source>
</reference>
<accession>X1BUQ0</accession>
<dbReference type="InterPro" id="IPR036412">
    <property type="entry name" value="HAD-like_sf"/>
</dbReference>
<dbReference type="EMBL" id="BART01026650">
    <property type="protein sequence ID" value="GAG99459.1"/>
    <property type="molecule type" value="Genomic_DNA"/>
</dbReference>
<protein>
    <recommendedName>
        <fullName evidence="2">Phosphoglycolate phosphatase</fullName>
    </recommendedName>
</protein>
<dbReference type="Gene3D" id="3.40.50.1000">
    <property type="entry name" value="HAD superfamily/HAD-like"/>
    <property type="match status" value="1"/>
</dbReference>
<dbReference type="InterPro" id="IPR023214">
    <property type="entry name" value="HAD_sf"/>
</dbReference>
<dbReference type="Pfam" id="PF08282">
    <property type="entry name" value="Hydrolase_3"/>
    <property type="match status" value="1"/>
</dbReference>
<proteinExistence type="predicted"/>
<evidence type="ECO:0008006" key="2">
    <source>
        <dbReference type="Google" id="ProtNLM"/>
    </source>
</evidence>
<evidence type="ECO:0000313" key="1">
    <source>
        <dbReference type="EMBL" id="GAG99459.1"/>
    </source>
</evidence>
<organism evidence="1">
    <name type="scientific">marine sediment metagenome</name>
    <dbReference type="NCBI Taxonomy" id="412755"/>
    <lineage>
        <taxon>unclassified sequences</taxon>
        <taxon>metagenomes</taxon>
        <taxon>ecological metagenomes</taxon>
    </lineage>
</organism>
<comment type="caution">
    <text evidence="1">The sequence shown here is derived from an EMBL/GenBank/DDBJ whole genome shotgun (WGS) entry which is preliminary data.</text>
</comment>
<feature type="non-terminal residue" evidence="1">
    <location>
        <position position="109"/>
    </location>
</feature>
<gene>
    <name evidence="1" type="ORF">S01H4_47467</name>
</gene>
<name>X1BUQ0_9ZZZZ</name>